<dbReference type="SUPFAM" id="SSF56925">
    <property type="entry name" value="OMPA-like"/>
    <property type="match status" value="1"/>
</dbReference>
<dbReference type="EMBL" id="BBSA01000024">
    <property type="protein sequence ID" value="GAM65818.1"/>
    <property type="molecule type" value="Genomic_DNA"/>
</dbReference>
<gene>
    <name evidence="3" type="ORF">JCM19231_4741</name>
    <name evidence="4" type="ORF">JCM19232_2746</name>
    <name evidence="5" type="ORF">JCM19241_4805</name>
</gene>
<accession>A0A0B8PRQ7</accession>
<protein>
    <recommendedName>
        <fullName evidence="2">Outer membrane protein beta-barrel domain-containing protein</fullName>
    </recommendedName>
</protein>
<proteinExistence type="predicted"/>
<name>A0A0B8QEL9_9VIBR</name>
<evidence type="ECO:0000313" key="6">
    <source>
        <dbReference type="Proteomes" id="UP000031666"/>
    </source>
</evidence>
<organism evidence="5 6">
    <name type="scientific">Vibrio ishigakensis</name>
    <dbReference type="NCBI Taxonomy" id="1481914"/>
    <lineage>
        <taxon>Bacteria</taxon>
        <taxon>Pseudomonadati</taxon>
        <taxon>Pseudomonadota</taxon>
        <taxon>Gammaproteobacteria</taxon>
        <taxon>Vibrionales</taxon>
        <taxon>Vibrionaceae</taxon>
        <taxon>Vibrio</taxon>
    </lineage>
</organism>
<reference evidence="6 7" key="4">
    <citation type="submission" date="2015-01" db="EMBL/GenBank/DDBJ databases">
        <authorList>
            <consortium name="NBRP consortium"/>
            <person name="Sawabe T."/>
            <person name="Meirelles P."/>
            <person name="Feng G."/>
            <person name="Sayaka M."/>
            <person name="Hattori M."/>
            <person name="Ohkuma M."/>
        </authorList>
    </citation>
    <scope>NUCLEOTIDE SEQUENCE [LARGE SCALE GENOMIC DNA]</scope>
    <source>
        <strain evidence="8">JCM 19231</strain>
        <strain evidence="6">JCM 19241</strain>
        <strain evidence="3">JCM19231</strain>
        <strain evidence="4 7">JCM19232</strain>
        <strain evidence="5">JCM19241</strain>
    </source>
</reference>
<dbReference type="STRING" id="1481914.JCM19241_4805"/>
<feature type="domain" description="Outer membrane protein beta-barrel" evidence="2">
    <location>
        <begin position="7"/>
        <end position="157"/>
    </location>
</feature>
<evidence type="ECO:0000313" key="7">
    <source>
        <dbReference type="Proteomes" id="UP000031670"/>
    </source>
</evidence>
<reference evidence="4 7" key="2">
    <citation type="submission" date="2015-01" db="EMBL/GenBank/DDBJ databases">
        <title>Vibrio sp. C5 JCM 19232 whole genome shotgun sequence.</title>
        <authorList>
            <person name="Sawabe T."/>
            <person name="Meirelles P."/>
            <person name="Feng G."/>
            <person name="Sayaka M."/>
            <person name="Hattori M."/>
            <person name="Ohkuma M."/>
        </authorList>
    </citation>
    <scope>NUCLEOTIDE SEQUENCE [LARGE SCALE GENOMIC DNA]</scope>
    <source>
        <strain evidence="4 7">JCM19232</strain>
    </source>
</reference>
<reference evidence="3 8" key="1">
    <citation type="submission" date="2015-01" db="EMBL/GenBank/DDBJ databases">
        <title>Vibrio sp. C1 JCM 19231 whole genome shotgun sequence.</title>
        <authorList>
            <person name="Sawabe T."/>
            <person name="Meirelles P."/>
            <person name="Feng G."/>
            <person name="Sayaka M."/>
            <person name="Hattori M."/>
            <person name="Ohkuma M."/>
        </authorList>
    </citation>
    <scope>NUCLEOTIDE SEQUENCE [LARGE SCALE GENOMIC DNA]</scope>
    <source>
        <strain evidence="8">JCM 19231</strain>
        <strain evidence="3">JCM19231</strain>
    </source>
</reference>
<reference evidence="5 6" key="3">
    <citation type="submission" date="2015-01" db="EMBL/GenBank/DDBJ databases">
        <title>Vibrio sp. C94 JCM 19241 whole genome shotgun sequence.</title>
        <authorList>
            <person name="Sawabe T."/>
            <person name="Meirelles P."/>
            <person name="Feng G."/>
            <person name="Sayaka M."/>
            <person name="Hattori M."/>
            <person name="Ohkuma M."/>
        </authorList>
    </citation>
    <scope>NUCLEOTIDE SEQUENCE [LARGE SCALE GENOMIC DNA]</scope>
    <source>
        <strain evidence="6">JCM 19241</strain>
        <strain evidence="5">JCM19241</strain>
    </source>
</reference>
<evidence type="ECO:0000313" key="3">
    <source>
        <dbReference type="EMBL" id="GAM59134.1"/>
    </source>
</evidence>
<dbReference type="Gene3D" id="2.40.160.20">
    <property type="match status" value="1"/>
</dbReference>
<sequence length="157" mass="17043">MGIGDVGFSPENSDNDSFSDPSFIIGGGQSFNEHVSMEGFFRYSEAKDEAKTFEFNYYQVGLSLVLSTGELGDTPLELFGRTSAIAAFVKGHDTSNGDRRDIGDTSGGVFTVGGGLQWNINADYWVRAEYIYGYATTGLGNYDDDYDGVQISLGLDF</sequence>
<accession>A0A0B8QEL9</accession>
<dbReference type="Pfam" id="PF13505">
    <property type="entry name" value="OMP_b-brl"/>
    <property type="match status" value="1"/>
</dbReference>
<evidence type="ECO:0000313" key="8">
    <source>
        <dbReference type="Proteomes" id="UP000031671"/>
    </source>
</evidence>
<evidence type="ECO:0000256" key="1">
    <source>
        <dbReference type="ARBA" id="ARBA00022729"/>
    </source>
</evidence>
<dbReference type="Proteomes" id="UP000031666">
    <property type="component" value="Unassembled WGS sequence"/>
</dbReference>
<evidence type="ECO:0000259" key="2">
    <source>
        <dbReference type="Pfam" id="PF13505"/>
    </source>
</evidence>
<dbReference type="EMBL" id="BBRZ01000126">
    <property type="protein sequence ID" value="GAM59134.1"/>
    <property type="molecule type" value="Genomic_DNA"/>
</dbReference>
<dbReference type="EMBL" id="BBSC01000012">
    <property type="protein sequence ID" value="GAM78100.1"/>
    <property type="molecule type" value="Genomic_DNA"/>
</dbReference>
<evidence type="ECO:0000313" key="4">
    <source>
        <dbReference type="EMBL" id="GAM65818.1"/>
    </source>
</evidence>
<accession>A0A0B8P873</accession>
<keyword evidence="1" id="KW-0732">Signal</keyword>
<keyword evidence="8" id="KW-1185">Reference proteome</keyword>
<dbReference type="Proteomes" id="UP000031671">
    <property type="component" value="Unassembled WGS sequence"/>
</dbReference>
<comment type="caution">
    <text evidence="5">The sequence shown here is derived from an EMBL/GenBank/DDBJ whole genome shotgun (WGS) entry which is preliminary data.</text>
</comment>
<dbReference type="InterPro" id="IPR011250">
    <property type="entry name" value="OMP/PagP_B-barrel"/>
</dbReference>
<dbReference type="AlphaFoldDB" id="A0A0B8QEL9"/>
<evidence type="ECO:0000313" key="5">
    <source>
        <dbReference type="EMBL" id="GAM78100.1"/>
    </source>
</evidence>
<dbReference type="Proteomes" id="UP000031670">
    <property type="component" value="Unassembled WGS sequence"/>
</dbReference>
<dbReference type="InterPro" id="IPR027385">
    <property type="entry name" value="Beta-barrel_OMP"/>
</dbReference>